<organism evidence="1 2">
    <name type="scientific">Gracilibacillus pellucidus</name>
    <dbReference type="NCBI Taxonomy" id="3095368"/>
    <lineage>
        <taxon>Bacteria</taxon>
        <taxon>Bacillati</taxon>
        <taxon>Bacillota</taxon>
        <taxon>Bacilli</taxon>
        <taxon>Bacillales</taxon>
        <taxon>Bacillaceae</taxon>
        <taxon>Gracilibacillus</taxon>
    </lineage>
</organism>
<gene>
    <name evidence="1" type="ORF">SH601_02165</name>
</gene>
<evidence type="ECO:0000313" key="1">
    <source>
        <dbReference type="EMBL" id="MDX8044778.1"/>
    </source>
</evidence>
<name>A0ACC6M1I1_9BACI</name>
<protein>
    <submittedName>
        <fullName evidence="1">Superoxide dismutase family protein</fullName>
    </submittedName>
</protein>
<reference evidence="1" key="1">
    <citation type="submission" date="2023-11" db="EMBL/GenBank/DDBJ databases">
        <title>Gracilibacillus pellucida a moderately halophilic bacterium isolated from saline soil in Xinjiang province.</title>
        <authorList>
            <person name="Zhang Z."/>
            <person name="Tan F."/>
            <person name="Wang Y."/>
            <person name="Xia M."/>
        </authorList>
    </citation>
    <scope>NUCLEOTIDE SEQUENCE</scope>
    <source>
        <strain evidence="1">S3-1-1</strain>
    </source>
</reference>
<accession>A0ACC6M1I1</accession>
<sequence length="198" mass="21375">MKYSLLYYCSIVLCILLVGCQGEERSPIEVRLYNQDLDAVGTANFKEQDDSVAVEIKVEGLAPGFHGIHIHEFAKCEAPDFQSAGNHFNPEGKEHGLMHPDGAHLGDLPNIEVAEDGTADVELEVQGATLMEGDKSLLREDGTSIIIHADADDGISQPAGNAGERIVCGVISIEESADKEKPTDPTESNVDEDEEDDN</sequence>
<evidence type="ECO:0000313" key="2">
    <source>
        <dbReference type="Proteomes" id="UP001277972"/>
    </source>
</evidence>
<dbReference type="Proteomes" id="UP001277972">
    <property type="component" value="Unassembled WGS sequence"/>
</dbReference>
<proteinExistence type="predicted"/>
<comment type="caution">
    <text evidence="1">The sequence shown here is derived from an EMBL/GenBank/DDBJ whole genome shotgun (WGS) entry which is preliminary data.</text>
</comment>
<keyword evidence="2" id="KW-1185">Reference proteome</keyword>
<dbReference type="EMBL" id="JAWZSR010000001">
    <property type="protein sequence ID" value="MDX8044778.1"/>
    <property type="molecule type" value="Genomic_DNA"/>
</dbReference>